<keyword evidence="3 11" id="KW-0479">Metal-binding</keyword>
<dbReference type="InterPro" id="IPR004446">
    <property type="entry name" value="Heptose_bisP_phosphatase"/>
</dbReference>
<dbReference type="CDD" id="cd07503">
    <property type="entry name" value="HAD_HisB-N"/>
    <property type="match status" value="1"/>
</dbReference>
<feature type="site" description="Stabilizes the phosphoryl group" evidence="10">
    <location>
        <position position="51"/>
    </location>
</feature>
<keyword evidence="5 7" id="KW-0119">Carbohydrate metabolism</keyword>
<dbReference type="GO" id="GO:0046872">
    <property type="term" value="F:metal ion binding"/>
    <property type="evidence" value="ECO:0007669"/>
    <property type="project" value="UniProtKB-KW"/>
</dbReference>
<feature type="site" description="Stabilizes the phosphoryl group" evidence="10">
    <location>
        <position position="109"/>
    </location>
</feature>
<dbReference type="EC" id="3.1.3.-" evidence="7"/>
<dbReference type="GO" id="GO:0005975">
    <property type="term" value="P:carbohydrate metabolic process"/>
    <property type="evidence" value="ECO:0007669"/>
    <property type="project" value="InterPro"/>
</dbReference>
<feature type="binding site" evidence="9">
    <location>
        <begin position="108"/>
        <end position="109"/>
    </location>
    <ligand>
        <name>substrate</name>
    </ligand>
</feature>
<dbReference type="GO" id="GO:0016791">
    <property type="term" value="F:phosphatase activity"/>
    <property type="evidence" value="ECO:0007669"/>
    <property type="project" value="InterPro"/>
</dbReference>
<sequence>MKRPTVFIDRDGTINIEAGYINHEDNFIIYPFVYQAIRLLNKLDILAIVVTNQAGVAKGYFPLENVYKLHNKMVRLLENNGAKIDGIYFCPHHKDAKIREFKKDCGCRKPKPGMINRAITELAVDTDFMYVIGDKVSDIELGVNCKCKTALVMTGYGKAEIEKLKSKNITADFIGENLLDAVYFVIDDLKKRGYPLFL</sequence>
<dbReference type="InterPro" id="IPR006543">
    <property type="entry name" value="Histidinol-phos"/>
</dbReference>
<evidence type="ECO:0000256" key="4">
    <source>
        <dbReference type="ARBA" id="ARBA00022801"/>
    </source>
</evidence>
<proteinExistence type="inferred from homology"/>
<dbReference type="HOGENOM" id="CLU_085077_3_0_0"/>
<dbReference type="InterPro" id="IPR006549">
    <property type="entry name" value="HAD-SF_hydro_IIIA"/>
</dbReference>
<evidence type="ECO:0000256" key="2">
    <source>
        <dbReference type="ARBA" id="ARBA00022490"/>
    </source>
</evidence>
<feature type="binding site" evidence="9">
    <location>
        <begin position="9"/>
        <end position="11"/>
    </location>
    <ligand>
        <name>substrate</name>
    </ligand>
</feature>
<feature type="active site" description="Nucleophile" evidence="8">
    <location>
        <position position="9"/>
    </location>
</feature>
<comment type="subcellular location">
    <subcellularLocation>
        <location evidence="1 7">Cytoplasm</location>
    </subcellularLocation>
</comment>
<reference evidence="12 13" key="1">
    <citation type="journal article" date="2010" name="DNA Res.">
        <title>Bacterial lifestyle in a deep-sea hydrothermal vent chimney revealed by the genome sequence of the thermophilic bacterium Deferribacter desulfuricans SSM1.</title>
        <authorList>
            <person name="Takaki Y."/>
            <person name="Shimamura S."/>
            <person name="Nakagawa S."/>
            <person name="Fukuhara Y."/>
            <person name="Horikawa H."/>
            <person name="Ankai A."/>
            <person name="Harada T."/>
            <person name="Hosoyama A."/>
            <person name="Oguchi A."/>
            <person name="Fukui S."/>
            <person name="Fujita N."/>
            <person name="Takami H."/>
            <person name="Takai K."/>
        </authorList>
    </citation>
    <scope>NUCLEOTIDE SEQUENCE [LARGE SCALE GENOMIC DNA]</scope>
    <source>
        <strain evidence="13">DSM 14783 / JCM 11476 / NBRC 101012 / SSM1</strain>
    </source>
</reference>
<dbReference type="eggNOG" id="COG0241">
    <property type="taxonomic scope" value="Bacteria"/>
</dbReference>
<evidence type="ECO:0000256" key="6">
    <source>
        <dbReference type="ARBA" id="ARBA00031828"/>
    </source>
</evidence>
<name>D3PAM7_DEFDS</name>
<organism evidence="12 13">
    <name type="scientific">Deferribacter desulfuricans (strain DSM 14783 / JCM 11476 / NBRC 101012 / SSM1)</name>
    <dbReference type="NCBI Taxonomy" id="639282"/>
    <lineage>
        <taxon>Bacteria</taxon>
        <taxon>Pseudomonadati</taxon>
        <taxon>Deferribacterota</taxon>
        <taxon>Deferribacteres</taxon>
        <taxon>Deferribacterales</taxon>
        <taxon>Deferribacteraceae</taxon>
        <taxon>Deferribacter</taxon>
    </lineage>
</organism>
<evidence type="ECO:0000256" key="9">
    <source>
        <dbReference type="PIRSR" id="PIRSR004682-2"/>
    </source>
</evidence>
<evidence type="ECO:0000256" key="5">
    <source>
        <dbReference type="ARBA" id="ARBA00023277"/>
    </source>
</evidence>
<feature type="binding site" evidence="11">
    <location>
        <position position="9"/>
    </location>
    <ligand>
        <name>Mg(2+)</name>
        <dbReference type="ChEBI" id="CHEBI:18420"/>
    </ligand>
</feature>
<dbReference type="Proteomes" id="UP000001520">
    <property type="component" value="Chromosome"/>
</dbReference>
<keyword evidence="11" id="KW-0460">Magnesium</keyword>
<evidence type="ECO:0000256" key="11">
    <source>
        <dbReference type="PIRSR" id="PIRSR004682-4"/>
    </source>
</evidence>
<accession>D3PAM7</accession>
<feature type="binding site" evidence="9">
    <location>
        <begin position="17"/>
        <end position="20"/>
    </location>
    <ligand>
        <name>substrate</name>
    </ligand>
</feature>
<feature type="binding site" evidence="11">
    <location>
        <position position="105"/>
    </location>
    <ligand>
        <name>Zn(2+)</name>
        <dbReference type="ChEBI" id="CHEBI:29105"/>
    </ligand>
</feature>
<feature type="binding site" evidence="9">
    <location>
        <begin position="51"/>
        <end position="54"/>
    </location>
    <ligand>
        <name>substrate</name>
    </ligand>
</feature>
<dbReference type="KEGG" id="ddf:DEFDS_0138"/>
<evidence type="ECO:0000256" key="10">
    <source>
        <dbReference type="PIRSR" id="PIRSR004682-3"/>
    </source>
</evidence>
<keyword evidence="2 7" id="KW-0963">Cytoplasm</keyword>
<comment type="cofactor">
    <cofactor evidence="11">
        <name>Zn(2+)</name>
        <dbReference type="ChEBI" id="CHEBI:29105"/>
    </cofactor>
</comment>
<evidence type="ECO:0000313" key="13">
    <source>
        <dbReference type="Proteomes" id="UP000001520"/>
    </source>
</evidence>
<dbReference type="GO" id="GO:0005737">
    <property type="term" value="C:cytoplasm"/>
    <property type="evidence" value="ECO:0007669"/>
    <property type="project" value="UniProtKB-SubCell"/>
</dbReference>
<keyword evidence="4 7" id="KW-0378">Hydrolase</keyword>
<dbReference type="AlphaFoldDB" id="D3PAM7"/>
<dbReference type="NCBIfam" id="TIGR01656">
    <property type="entry name" value="Histidinol-ppas"/>
    <property type="match status" value="1"/>
</dbReference>
<dbReference type="NCBIfam" id="TIGR00213">
    <property type="entry name" value="GmhB_yaeD"/>
    <property type="match status" value="1"/>
</dbReference>
<dbReference type="Pfam" id="PF13242">
    <property type="entry name" value="Hydrolase_like"/>
    <property type="match status" value="1"/>
</dbReference>
<dbReference type="EMBL" id="AP011529">
    <property type="protein sequence ID" value="BAI79650.1"/>
    <property type="molecule type" value="Genomic_DNA"/>
</dbReference>
<comment type="similarity">
    <text evidence="7">Belongs to the gmhB family.</text>
</comment>
<feature type="binding site" evidence="11">
    <location>
        <position position="11"/>
    </location>
    <ligand>
        <name>Mg(2+)</name>
        <dbReference type="ChEBI" id="CHEBI:18420"/>
    </ligand>
</feature>
<feature type="binding site" evidence="11">
    <location>
        <position position="92"/>
    </location>
    <ligand>
        <name>Zn(2+)</name>
        <dbReference type="ChEBI" id="CHEBI:29105"/>
    </ligand>
</feature>
<feature type="site" description="Contributes to substrate recognition" evidence="10">
    <location>
        <position position="108"/>
    </location>
</feature>
<dbReference type="RefSeq" id="WP_013006898.1">
    <property type="nucleotide sequence ID" value="NC_013939.1"/>
</dbReference>
<feature type="active site" description="Nucleophile" evidence="8">
    <location>
        <position position="11"/>
    </location>
</feature>
<dbReference type="NCBIfam" id="TIGR01662">
    <property type="entry name" value="HAD-SF-IIIA"/>
    <property type="match status" value="1"/>
</dbReference>
<dbReference type="Gene3D" id="3.40.50.1000">
    <property type="entry name" value="HAD superfamily/HAD-like"/>
    <property type="match status" value="1"/>
</dbReference>
<feature type="binding site" evidence="11">
    <location>
        <position position="134"/>
    </location>
    <ligand>
        <name>Mg(2+)</name>
        <dbReference type="ChEBI" id="CHEBI:18420"/>
    </ligand>
</feature>
<evidence type="ECO:0000313" key="12">
    <source>
        <dbReference type="EMBL" id="BAI79650.1"/>
    </source>
</evidence>
<dbReference type="OrthoDB" id="9801899at2"/>
<evidence type="ECO:0000256" key="1">
    <source>
        <dbReference type="ARBA" id="ARBA00004496"/>
    </source>
</evidence>
<feature type="binding site" evidence="11">
    <location>
        <position position="107"/>
    </location>
    <ligand>
        <name>Zn(2+)</name>
        <dbReference type="ChEBI" id="CHEBI:29105"/>
    </ligand>
</feature>
<keyword evidence="13" id="KW-1185">Reference proteome</keyword>
<dbReference type="STRING" id="639282.DEFDS_0138"/>
<dbReference type="InterPro" id="IPR036412">
    <property type="entry name" value="HAD-like_sf"/>
</dbReference>
<dbReference type="PANTHER" id="PTHR42891">
    <property type="entry name" value="D-GLYCERO-BETA-D-MANNO-HEPTOSE-1,7-BISPHOSPHATE 7-PHOSPHATASE"/>
    <property type="match status" value="1"/>
</dbReference>
<dbReference type="PANTHER" id="PTHR42891:SF1">
    <property type="entry name" value="D-GLYCERO-BETA-D-MANNO-HEPTOSE-1,7-BISPHOSPHATE 7-PHOSPHATASE"/>
    <property type="match status" value="1"/>
</dbReference>
<dbReference type="PIRSF" id="PIRSF004682">
    <property type="entry name" value="GmhB"/>
    <property type="match status" value="1"/>
</dbReference>
<feature type="binding site" evidence="9">
    <location>
        <position position="135"/>
    </location>
    <ligand>
        <name>substrate</name>
    </ligand>
</feature>
<comment type="cofactor">
    <cofactor evidence="11">
        <name>Mg(2+)</name>
        <dbReference type="ChEBI" id="CHEBI:18420"/>
    </cofactor>
</comment>
<dbReference type="InterPro" id="IPR023214">
    <property type="entry name" value="HAD_sf"/>
</dbReference>
<evidence type="ECO:0000256" key="7">
    <source>
        <dbReference type="PIRNR" id="PIRNR004682"/>
    </source>
</evidence>
<keyword evidence="11" id="KW-0862">Zinc</keyword>
<gene>
    <name evidence="12" type="ordered locus">DEFDS_0138</name>
</gene>
<evidence type="ECO:0000256" key="8">
    <source>
        <dbReference type="PIRSR" id="PIRSR004682-1"/>
    </source>
</evidence>
<feature type="binding site" evidence="11">
    <location>
        <position position="135"/>
    </location>
    <ligand>
        <name>Mg(2+)</name>
        <dbReference type="ChEBI" id="CHEBI:18420"/>
    </ligand>
</feature>
<evidence type="ECO:0000256" key="3">
    <source>
        <dbReference type="ARBA" id="ARBA00022723"/>
    </source>
</evidence>
<feature type="binding site" evidence="11">
    <location>
        <position position="90"/>
    </location>
    <ligand>
        <name>Zn(2+)</name>
        <dbReference type="ChEBI" id="CHEBI:29105"/>
    </ligand>
</feature>
<dbReference type="SUPFAM" id="SSF56784">
    <property type="entry name" value="HAD-like"/>
    <property type="match status" value="1"/>
</dbReference>
<protein>
    <recommendedName>
        <fullName evidence="6 7">D,D-heptose 1,7-bisphosphate phosphatase</fullName>
        <ecNumber evidence="7">3.1.3.-</ecNumber>
    </recommendedName>
</protein>